<comment type="caution">
    <text evidence="1">The sequence shown here is derived from an EMBL/GenBank/DDBJ whole genome shotgun (WGS) entry which is preliminary data.</text>
</comment>
<proteinExistence type="predicted"/>
<dbReference type="Proteomes" id="UP000814128">
    <property type="component" value="Unassembled WGS sequence"/>
</dbReference>
<name>A0ACB8QIU2_9AGAM</name>
<gene>
    <name evidence="1" type="ORF">K488DRAFT_71297</name>
</gene>
<organism evidence="1 2">
    <name type="scientific">Vararia minispora EC-137</name>
    <dbReference type="NCBI Taxonomy" id="1314806"/>
    <lineage>
        <taxon>Eukaryota</taxon>
        <taxon>Fungi</taxon>
        <taxon>Dikarya</taxon>
        <taxon>Basidiomycota</taxon>
        <taxon>Agaricomycotina</taxon>
        <taxon>Agaricomycetes</taxon>
        <taxon>Russulales</taxon>
        <taxon>Lachnocladiaceae</taxon>
        <taxon>Vararia</taxon>
    </lineage>
</organism>
<protein>
    <submittedName>
        <fullName evidence="1">Uncharacterized protein</fullName>
    </submittedName>
</protein>
<dbReference type="EMBL" id="MU273575">
    <property type="protein sequence ID" value="KAI0031567.1"/>
    <property type="molecule type" value="Genomic_DNA"/>
</dbReference>
<accession>A0ACB8QIU2</accession>
<evidence type="ECO:0000313" key="2">
    <source>
        <dbReference type="Proteomes" id="UP000814128"/>
    </source>
</evidence>
<reference evidence="1" key="1">
    <citation type="submission" date="2021-02" db="EMBL/GenBank/DDBJ databases">
        <authorList>
            <consortium name="DOE Joint Genome Institute"/>
            <person name="Ahrendt S."/>
            <person name="Looney B.P."/>
            <person name="Miyauchi S."/>
            <person name="Morin E."/>
            <person name="Drula E."/>
            <person name="Courty P.E."/>
            <person name="Chicoki N."/>
            <person name="Fauchery L."/>
            <person name="Kohler A."/>
            <person name="Kuo A."/>
            <person name="Labutti K."/>
            <person name="Pangilinan J."/>
            <person name="Lipzen A."/>
            <person name="Riley R."/>
            <person name="Andreopoulos W."/>
            <person name="He G."/>
            <person name="Johnson J."/>
            <person name="Barry K.W."/>
            <person name="Grigoriev I.V."/>
            <person name="Nagy L."/>
            <person name="Hibbett D."/>
            <person name="Henrissat B."/>
            <person name="Matheny P.B."/>
            <person name="Labbe J."/>
            <person name="Martin F."/>
        </authorList>
    </citation>
    <scope>NUCLEOTIDE SEQUENCE</scope>
    <source>
        <strain evidence="1">EC-137</strain>
    </source>
</reference>
<evidence type="ECO:0000313" key="1">
    <source>
        <dbReference type="EMBL" id="KAI0031567.1"/>
    </source>
</evidence>
<keyword evidence="2" id="KW-1185">Reference proteome</keyword>
<sequence length="532" mass="58938">MPVTDLRDMDLFVLRQEMMKAEDLCRKYIQQAAKAAADATKAQNLLKEAHASCKRLEEQKEELTQMHETYLEAIESHITCKICITRMRKACSLNDCGHTFCQNCLVELFRKGQYTCPLCRNDVTRVPVSCFVVRDIVETYERAAESDEILSADEGKGKNIASISIEVEAFTTVDGRRYIVKALAECTLELLLIVLIPAILQSWAWSDPRPILGARSKCPRKSSSRIHPTSWTVLEHMSSQCELADFPQGCKRHVGGRAVTMEQVRAAGGLAAASSFRPRLSSSRTSGTDAEHFSPRAEAHSMHPDAEEVKPEASATERRMLERWAGGGRTHQANYYAGTPYTDVASLSHSQRSEPDSGHAKRKIVLSGSVNDRRHKRRKEDTSQAGPFRYGSGAGQGRRGYPRGPPAHGTLKSGCQLPDTVPALDMFHEPDSIPYIRALPNSHTASSSILELSSAGQEALDLLIHLHQHRPASANSHTVSSRWPRRTVAKVTIVLYIWKEVLSKPSSLASGSSCFSFISVAMPFPHDVRTSF</sequence>
<reference evidence="1" key="2">
    <citation type="journal article" date="2022" name="New Phytol.">
        <title>Evolutionary transition to the ectomycorrhizal habit in the genomes of a hyperdiverse lineage of mushroom-forming fungi.</title>
        <authorList>
            <person name="Looney B."/>
            <person name="Miyauchi S."/>
            <person name="Morin E."/>
            <person name="Drula E."/>
            <person name="Courty P.E."/>
            <person name="Kohler A."/>
            <person name="Kuo A."/>
            <person name="LaButti K."/>
            <person name="Pangilinan J."/>
            <person name="Lipzen A."/>
            <person name="Riley R."/>
            <person name="Andreopoulos W."/>
            <person name="He G."/>
            <person name="Johnson J."/>
            <person name="Nolan M."/>
            <person name="Tritt A."/>
            <person name="Barry K.W."/>
            <person name="Grigoriev I.V."/>
            <person name="Nagy L.G."/>
            <person name="Hibbett D."/>
            <person name="Henrissat B."/>
            <person name="Matheny P.B."/>
            <person name="Labbe J."/>
            <person name="Martin F.M."/>
        </authorList>
    </citation>
    <scope>NUCLEOTIDE SEQUENCE</scope>
    <source>
        <strain evidence="1">EC-137</strain>
    </source>
</reference>